<dbReference type="InterPro" id="IPR009000">
    <property type="entry name" value="Transl_B-barrel_sf"/>
</dbReference>
<dbReference type="SUPFAM" id="SSF101353">
    <property type="entry name" value="Putative anticodon-binding domain of alanyl-tRNA synthetase (AlaRS)"/>
    <property type="match status" value="1"/>
</dbReference>
<evidence type="ECO:0000256" key="7">
    <source>
        <dbReference type="ARBA" id="ARBA00022840"/>
    </source>
</evidence>
<feature type="domain" description="Alanyl-transfer RNA synthetases family profile" evidence="14">
    <location>
        <begin position="4"/>
        <end position="705"/>
    </location>
</feature>
<keyword evidence="3 13" id="KW-0436">Ligase</keyword>
<comment type="cofactor">
    <cofactor evidence="13">
        <name>Zn(2+)</name>
        <dbReference type="ChEBI" id="CHEBI:29105"/>
    </cofactor>
    <text evidence="13">Binds 1 zinc ion per subunit.</text>
</comment>
<keyword evidence="10 13" id="KW-0030">Aminoacyl-tRNA synthetase</keyword>
<dbReference type="GO" id="GO:0006419">
    <property type="term" value="P:alanyl-tRNA aminoacylation"/>
    <property type="evidence" value="ECO:0007669"/>
    <property type="project" value="UniProtKB-UniRule"/>
</dbReference>
<dbReference type="PANTHER" id="PTHR11777:SF9">
    <property type="entry name" value="ALANINE--TRNA LIGASE, CYTOPLASMIC"/>
    <property type="match status" value="1"/>
</dbReference>
<dbReference type="Pfam" id="PF01411">
    <property type="entry name" value="tRNA-synt_2c"/>
    <property type="match status" value="1"/>
</dbReference>
<evidence type="ECO:0000256" key="12">
    <source>
        <dbReference type="ARBA" id="ARBA00048300"/>
    </source>
</evidence>
<feature type="binding site" evidence="13">
    <location>
        <position position="662"/>
    </location>
    <ligand>
        <name>Zn(2+)</name>
        <dbReference type="ChEBI" id="CHEBI:29105"/>
    </ligand>
</feature>
<proteinExistence type="inferred from homology"/>
<dbReference type="GO" id="GO:0008270">
    <property type="term" value="F:zinc ion binding"/>
    <property type="evidence" value="ECO:0007669"/>
    <property type="project" value="UniProtKB-UniRule"/>
</dbReference>
<evidence type="ECO:0000256" key="9">
    <source>
        <dbReference type="ARBA" id="ARBA00022917"/>
    </source>
</evidence>
<dbReference type="GO" id="GO:0005524">
    <property type="term" value="F:ATP binding"/>
    <property type="evidence" value="ECO:0007669"/>
    <property type="project" value="UniProtKB-UniRule"/>
</dbReference>
<organism evidence="15 16">
    <name type="scientific">Mogibacterium kristiansenii</name>
    <dbReference type="NCBI Taxonomy" id="2606708"/>
    <lineage>
        <taxon>Bacteria</taxon>
        <taxon>Bacillati</taxon>
        <taxon>Bacillota</taxon>
        <taxon>Clostridia</taxon>
        <taxon>Peptostreptococcales</taxon>
        <taxon>Anaerovoracaceae</taxon>
        <taxon>Mogibacterium</taxon>
    </lineage>
</organism>
<dbReference type="GO" id="GO:0005829">
    <property type="term" value="C:cytosol"/>
    <property type="evidence" value="ECO:0007669"/>
    <property type="project" value="TreeGrafter"/>
</dbReference>
<dbReference type="SUPFAM" id="SSF55186">
    <property type="entry name" value="ThrRS/AlaRS common domain"/>
    <property type="match status" value="1"/>
</dbReference>
<dbReference type="GO" id="GO:0140096">
    <property type="term" value="F:catalytic activity, acting on a protein"/>
    <property type="evidence" value="ECO:0007669"/>
    <property type="project" value="UniProtKB-ARBA"/>
</dbReference>
<evidence type="ECO:0000313" key="15">
    <source>
        <dbReference type="EMBL" id="MST70052.1"/>
    </source>
</evidence>
<feature type="binding site" evidence="13">
    <location>
        <position position="564"/>
    </location>
    <ligand>
        <name>Zn(2+)</name>
        <dbReference type="ChEBI" id="CHEBI:29105"/>
    </ligand>
</feature>
<feature type="binding site" evidence="13">
    <location>
        <position position="666"/>
    </location>
    <ligand>
        <name>Zn(2+)</name>
        <dbReference type="ChEBI" id="CHEBI:29105"/>
    </ligand>
</feature>
<sequence>MENLGLNEIRDLFRDFFVSKGHYAGKSASLIPQNDKSLLIINSGMAPLKPYFAGVETPPSKRMTTCQKCIRTGDIDNVGKTARHGTFFEMLGNFSFGDYFKEQSLTWGWEFITEWLKMPKDRVWATVYQDDDEAHDIWVKLGMPEDHIVRLGKDDNFWEIGLGPCGPCSEIFFDRGEKYGCGKPDCKPGCDCDRYIEFWNHVFSQFSKEEDGSYSDLAHKNIDTGMGLERMACIMQGVDSIFDIDTIRHILNAVAEKAGVKYEQGSEQNDISLRIVTDHLRSMVFMISDGILPSNEGRGYVLRRLIRRAARNGMILGINQDDFLAELADKVIEVSGGAYPELVEKQEYIKKIIRNEESQFSKTLANGLSILNDYMSDMDAKGEKVLAGELAFKLYDTYGFPIELTEEILAENGKTPDMEGFRQSMANQKETARAGQRDTSDEAWKDAGAYSHLPATEFLGYTETEAEAEVQFCGSYDRERKFLIFNRTPFYATSGGQLHDTGIVTAGEAKYHIVDVVKENGIFLHVVDADDSKKMDAVSEGDRVTLKIDSVKRNRISRGHSATHLLQQALRDVLGDHVMQAGSYVDENYLRFDFNHFEAMTGEEIRKVEDIVNAHIDEFLPIQMQEMPIEEAKKMGAMALFGEKYGDIVRVVSMGDYSVEFCGGTHLDNTGKIGAFKITAEYGVASGVRRVEAVTGSQVIQYLDAKAAILEEAATVLKTGEKDLPKRAEQLLQDNRDLEKELKALKADQIAGSVDAIIASAKDVNGVKLITKRFDNTDADQLREMSDAIKEHTDNVVMVFAAVNDGKIILIASVSEDLVSKGYHAGKIIKEVAKVAGGGGGGKAGMAQAGAKDASKLEDAFAKAEELIAVQ</sequence>
<dbReference type="InterPro" id="IPR050058">
    <property type="entry name" value="Ala-tRNA_ligase"/>
</dbReference>
<dbReference type="InterPro" id="IPR018163">
    <property type="entry name" value="Thr/Ala-tRNA-synth_IIc_edit"/>
</dbReference>
<comment type="domain">
    <text evidence="13">Consists of three domains; the N-terminal catalytic domain, the editing domain and the C-terminal C-Ala domain. The editing domain removes incorrectly charged amino acids, while the C-Ala domain, along with tRNA(Ala), serves as a bridge to cooperatively bring together the editing and aminoacylation centers thus stimulating deacylation of misacylated tRNAs.</text>
</comment>
<feature type="binding site" evidence="13">
    <location>
        <position position="560"/>
    </location>
    <ligand>
        <name>Zn(2+)</name>
        <dbReference type="ChEBI" id="CHEBI:29105"/>
    </ligand>
</feature>
<dbReference type="InterPro" id="IPR023033">
    <property type="entry name" value="Ala_tRNA_ligase_euk/bac"/>
</dbReference>
<evidence type="ECO:0000256" key="2">
    <source>
        <dbReference type="ARBA" id="ARBA00022555"/>
    </source>
</evidence>
<name>A0A6N7X3F9_9FIRM</name>
<dbReference type="HAMAP" id="MF_00036_B">
    <property type="entry name" value="Ala_tRNA_synth_B"/>
    <property type="match status" value="1"/>
</dbReference>
<comment type="caution">
    <text evidence="15">The sequence shown here is derived from an EMBL/GenBank/DDBJ whole genome shotgun (WGS) entry which is preliminary data.</text>
</comment>
<dbReference type="Gene3D" id="3.30.930.10">
    <property type="entry name" value="Bira Bifunctional Protein, Domain 2"/>
    <property type="match status" value="1"/>
</dbReference>
<dbReference type="Gene3D" id="6.10.250.550">
    <property type="match status" value="1"/>
</dbReference>
<dbReference type="Pfam" id="PF02272">
    <property type="entry name" value="DHHA1"/>
    <property type="match status" value="1"/>
</dbReference>
<dbReference type="PANTHER" id="PTHR11777">
    <property type="entry name" value="ALANYL-TRNA SYNTHETASE"/>
    <property type="match status" value="1"/>
</dbReference>
<evidence type="ECO:0000256" key="13">
    <source>
        <dbReference type="HAMAP-Rule" id="MF_00036"/>
    </source>
</evidence>
<evidence type="ECO:0000256" key="10">
    <source>
        <dbReference type="ARBA" id="ARBA00023146"/>
    </source>
</evidence>
<dbReference type="FunFam" id="3.30.930.10:FF:000004">
    <property type="entry name" value="Alanine--tRNA ligase"/>
    <property type="match status" value="1"/>
</dbReference>
<dbReference type="GO" id="GO:0000049">
    <property type="term" value="F:tRNA binding"/>
    <property type="evidence" value="ECO:0007669"/>
    <property type="project" value="UniProtKB-KW"/>
</dbReference>
<keyword evidence="5 13" id="KW-0547">Nucleotide-binding</keyword>
<dbReference type="Proteomes" id="UP000469424">
    <property type="component" value="Unassembled WGS sequence"/>
</dbReference>
<dbReference type="NCBIfam" id="TIGR00344">
    <property type="entry name" value="alaS"/>
    <property type="match status" value="1"/>
</dbReference>
<evidence type="ECO:0000256" key="1">
    <source>
        <dbReference type="ARBA" id="ARBA00008226"/>
    </source>
</evidence>
<keyword evidence="16" id="KW-1185">Reference proteome</keyword>
<keyword evidence="9 13" id="KW-0648">Protein biosynthesis</keyword>
<evidence type="ECO:0000256" key="11">
    <source>
        <dbReference type="ARBA" id="ARBA00024779"/>
    </source>
</evidence>
<dbReference type="Pfam" id="PF07973">
    <property type="entry name" value="tRNA_SAD"/>
    <property type="match status" value="1"/>
</dbReference>
<accession>A0A6N7X3F9</accession>
<dbReference type="FunFam" id="3.10.310.40:FF:000001">
    <property type="entry name" value="Alanine--tRNA ligase"/>
    <property type="match status" value="1"/>
</dbReference>
<dbReference type="SUPFAM" id="SSF55681">
    <property type="entry name" value="Class II aaRS and biotin synthetases"/>
    <property type="match status" value="1"/>
</dbReference>
<protein>
    <recommendedName>
        <fullName evidence="13">Alanine--tRNA ligase</fullName>
        <ecNumber evidence="13">6.1.1.7</ecNumber>
    </recommendedName>
    <alternativeName>
        <fullName evidence="13">Alanyl-tRNA synthetase</fullName>
        <shortName evidence="13">AlaRS</shortName>
    </alternativeName>
</protein>
<evidence type="ECO:0000259" key="14">
    <source>
        <dbReference type="PROSITE" id="PS50860"/>
    </source>
</evidence>
<dbReference type="FunFam" id="3.30.54.20:FF:000001">
    <property type="entry name" value="Alanine--tRNA ligase"/>
    <property type="match status" value="1"/>
</dbReference>
<comment type="subcellular location">
    <subcellularLocation>
        <location evidence="13">Cytoplasm</location>
    </subcellularLocation>
</comment>
<dbReference type="Gene3D" id="3.10.310.40">
    <property type="match status" value="1"/>
</dbReference>
<dbReference type="RefSeq" id="WP_154553612.1">
    <property type="nucleotide sequence ID" value="NZ_VUNA01000002.1"/>
</dbReference>
<dbReference type="AlphaFoldDB" id="A0A6N7X3F9"/>
<keyword evidence="13" id="KW-0963">Cytoplasm</keyword>
<dbReference type="PRINTS" id="PR00980">
    <property type="entry name" value="TRNASYNTHALA"/>
</dbReference>
<dbReference type="CDD" id="cd00673">
    <property type="entry name" value="AlaRS_core"/>
    <property type="match status" value="1"/>
</dbReference>
<dbReference type="InterPro" id="IPR018162">
    <property type="entry name" value="Ala-tRNA-ligase_IIc_anticod-bd"/>
</dbReference>
<evidence type="ECO:0000313" key="16">
    <source>
        <dbReference type="Proteomes" id="UP000469424"/>
    </source>
</evidence>
<dbReference type="GO" id="GO:0016740">
    <property type="term" value="F:transferase activity"/>
    <property type="evidence" value="ECO:0007669"/>
    <property type="project" value="UniProtKB-ARBA"/>
</dbReference>
<dbReference type="PROSITE" id="PS50860">
    <property type="entry name" value="AA_TRNA_LIGASE_II_ALA"/>
    <property type="match status" value="1"/>
</dbReference>
<reference evidence="15 16" key="1">
    <citation type="submission" date="2019-08" db="EMBL/GenBank/DDBJ databases">
        <title>In-depth cultivation of the pig gut microbiome towards novel bacterial diversity and tailored functional studies.</title>
        <authorList>
            <person name="Wylensek D."/>
            <person name="Hitch T.C.A."/>
            <person name="Clavel T."/>
        </authorList>
    </citation>
    <scope>NUCLEOTIDE SEQUENCE [LARGE SCALE GENOMIC DNA]</scope>
    <source>
        <strain evidence="15 16">WCA-MUC-591-APC-4B</strain>
    </source>
</reference>
<keyword evidence="2 13" id="KW-0820">tRNA-binding</keyword>
<dbReference type="Gene3D" id="3.30.980.10">
    <property type="entry name" value="Threonyl-trna Synthetase, Chain A, domain 2"/>
    <property type="match status" value="1"/>
</dbReference>
<comment type="function">
    <text evidence="11 13">Catalyzes the attachment of alanine to tRNA(Ala) in a two-step reaction: alanine is first activated by ATP to form Ala-AMP and then transferred to the acceptor end of tRNA(Ala). Also edits incorrectly charged Ser-tRNA(Ala) and Gly-tRNA(Ala) via its editing domain.</text>
</comment>
<dbReference type="InterPro" id="IPR012947">
    <property type="entry name" value="tRNA_SAD"/>
</dbReference>
<dbReference type="GO" id="GO:0004813">
    <property type="term" value="F:alanine-tRNA ligase activity"/>
    <property type="evidence" value="ECO:0007669"/>
    <property type="project" value="UniProtKB-UniRule"/>
</dbReference>
<comment type="similarity">
    <text evidence="1 13">Belongs to the class-II aminoacyl-tRNA synthetase family.</text>
</comment>
<comment type="catalytic activity">
    <reaction evidence="12 13">
        <text>tRNA(Ala) + L-alanine + ATP = L-alanyl-tRNA(Ala) + AMP + diphosphate</text>
        <dbReference type="Rhea" id="RHEA:12540"/>
        <dbReference type="Rhea" id="RHEA-COMP:9657"/>
        <dbReference type="Rhea" id="RHEA-COMP:9923"/>
        <dbReference type="ChEBI" id="CHEBI:30616"/>
        <dbReference type="ChEBI" id="CHEBI:33019"/>
        <dbReference type="ChEBI" id="CHEBI:57972"/>
        <dbReference type="ChEBI" id="CHEBI:78442"/>
        <dbReference type="ChEBI" id="CHEBI:78497"/>
        <dbReference type="ChEBI" id="CHEBI:456215"/>
        <dbReference type="EC" id="6.1.1.7"/>
    </reaction>
</comment>
<dbReference type="InterPro" id="IPR002318">
    <property type="entry name" value="Ala-tRNA-lgiase_IIc"/>
</dbReference>
<dbReference type="GO" id="GO:0002161">
    <property type="term" value="F:aminoacyl-tRNA deacylase activity"/>
    <property type="evidence" value="ECO:0007669"/>
    <property type="project" value="TreeGrafter"/>
</dbReference>
<keyword evidence="4 13" id="KW-0479">Metal-binding</keyword>
<dbReference type="EC" id="6.1.1.7" evidence="13"/>
<dbReference type="Gene3D" id="2.40.30.130">
    <property type="match status" value="1"/>
</dbReference>
<dbReference type="SMART" id="SM00863">
    <property type="entry name" value="tRNA_SAD"/>
    <property type="match status" value="1"/>
</dbReference>
<dbReference type="FunFam" id="3.30.980.10:FF:000004">
    <property type="entry name" value="Alanine--tRNA ligase, cytoplasmic"/>
    <property type="match status" value="1"/>
</dbReference>
<dbReference type="InterPro" id="IPR045864">
    <property type="entry name" value="aa-tRNA-synth_II/BPL/LPL"/>
</dbReference>
<evidence type="ECO:0000256" key="3">
    <source>
        <dbReference type="ARBA" id="ARBA00022598"/>
    </source>
</evidence>
<keyword evidence="8 13" id="KW-0694">RNA-binding</keyword>
<dbReference type="SUPFAM" id="SSF50447">
    <property type="entry name" value="Translation proteins"/>
    <property type="match status" value="1"/>
</dbReference>
<gene>
    <name evidence="13 15" type="primary">alaS</name>
    <name evidence="15" type="ORF">FYJ65_01645</name>
</gene>
<keyword evidence="7 13" id="KW-0067">ATP-binding</keyword>
<evidence type="ECO:0000256" key="4">
    <source>
        <dbReference type="ARBA" id="ARBA00022723"/>
    </source>
</evidence>
<evidence type="ECO:0000256" key="8">
    <source>
        <dbReference type="ARBA" id="ARBA00022884"/>
    </source>
</evidence>
<dbReference type="Gene3D" id="3.30.54.20">
    <property type="match status" value="1"/>
</dbReference>
<dbReference type="InterPro" id="IPR018165">
    <property type="entry name" value="Ala-tRNA-synth_IIc_core"/>
</dbReference>
<dbReference type="InterPro" id="IPR018164">
    <property type="entry name" value="Ala-tRNA-synth_IIc_N"/>
</dbReference>
<evidence type="ECO:0000256" key="6">
    <source>
        <dbReference type="ARBA" id="ARBA00022833"/>
    </source>
</evidence>
<dbReference type="InterPro" id="IPR003156">
    <property type="entry name" value="DHHA1_dom"/>
</dbReference>
<keyword evidence="6 13" id="KW-0862">Zinc</keyword>
<evidence type="ECO:0000256" key="5">
    <source>
        <dbReference type="ARBA" id="ARBA00022741"/>
    </source>
</evidence>
<dbReference type="EMBL" id="VUNA01000002">
    <property type="protein sequence ID" value="MST70052.1"/>
    <property type="molecule type" value="Genomic_DNA"/>
</dbReference>